<reference evidence="2" key="1">
    <citation type="submission" date="2017-04" db="EMBL/GenBank/DDBJ databases">
        <authorList>
            <person name="Varghese N."/>
            <person name="Submissions S."/>
        </authorList>
    </citation>
    <scope>NUCLEOTIDE SEQUENCE [LARGE SCALE GENOMIC DNA]</scope>
    <source>
        <strain evidence="2">DSM 16537</strain>
    </source>
</reference>
<dbReference type="EMBL" id="LT838813">
    <property type="protein sequence ID" value="SMD44852.1"/>
    <property type="molecule type" value="Genomic_DNA"/>
</dbReference>
<protein>
    <submittedName>
        <fullName evidence="1">NTP pyrophosphatase, house-cleaning of non-canonical NTPs</fullName>
    </submittedName>
</protein>
<evidence type="ECO:0000313" key="1">
    <source>
        <dbReference type="EMBL" id="SMD44852.1"/>
    </source>
</evidence>
<dbReference type="GO" id="GO:0047429">
    <property type="term" value="F:nucleoside triphosphate diphosphatase activity"/>
    <property type="evidence" value="ECO:0007669"/>
    <property type="project" value="InterPro"/>
</dbReference>
<sequence>MEKLKDVIRKPDFKPEDYEGFMASEFQFMRVFFLENKDLKTSFDEVNSFLAANGFHELNFEDFIEELSIRSEGVGLYADQYANETNKNLILTIDKYDPVCNPIDQMIVELVRFRNERDWAQFHNPKDLALALSVEASELLELFLWKSAEEVNEEKVKEELADVFAFGLLLAEKYGFNVREIVLEKIAKTA</sequence>
<organism evidence="1 2">
    <name type="scientific">Aquiflexum balticum DSM 16537</name>
    <dbReference type="NCBI Taxonomy" id="758820"/>
    <lineage>
        <taxon>Bacteria</taxon>
        <taxon>Pseudomonadati</taxon>
        <taxon>Bacteroidota</taxon>
        <taxon>Cytophagia</taxon>
        <taxon>Cytophagales</taxon>
        <taxon>Cyclobacteriaceae</taxon>
        <taxon>Aquiflexum</taxon>
    </lineage>
</organism>
<dbReference type="Gene3D" id="1.10.287.1080">
    <property type="entry name" value="MazG-like"/>
    <property type="match status" value="1"/>
</dbReference>
<dbReference type="RefSeq" id="WP_231955274.1">
    <property type="nucleotide sequence ID" value="NZ_LT838813.1"/>
</dbReference>
<dbReference type="CDD" id="cd11537">
    <property type="entry name" value="NTP-PPase_RS21-C6_like"/>
    <property type="match status" value="1"/>
</dbReference>
<name>A0A1W2H877_9BACT</name>
<dbReference type="PANTHER" id="PTHR46523:SF1">
    <property type="entry name" value="DCTP PYROPHOSPHATASE 1"/>
    <property type="match status" value="1"/>
</dbReference>
<dbReference type="AlphaFoldDB" id="A0A1W2H877"/>
<dbReference type="Proteomes" id="UP000192333">
    <property type="component" value="Chromosome I"/>
</dbReference>
<evidence type="ECO:0000313" key="2">
    <source>
        <dbReference type="Proteomes" id="UP000192333"/>
    </source>
</evidence>
<gene>
    <name evidence="1" type="ORF">SAMN00777080_3488</name>
</gene>
<dbReference type="Pfam" id="PF12643">
    <property type="entry name" value="MazG-like"/>
    <property type="match status" value="1"/>
</dbReference>
<dbReference type="GO" id="GO:0009143">
    <property type="term" value="P:nucleoside triphosphate catabolic process"/>
    <property type="evidence" value="ECO:0007669"/>
    <property type="project" value="InterPro"/>
</dbReference>
<accession>A0A1W2H877</accession>
<dbReference type="STRING" id="758820.SAMN00777080_3488"/>
<dbReference type="PANTHER" id="PTHR46523">
    <property type="entry name" value="DCTP PYROPHOSPHATASE 1"/>
    <property type="match status" value="1"/>
</dbReference>
<dbReference type="InterPro" id="IPR052555">
    <property type="entry name" value="dCTP_Pyrophosphatase"/>
</dbReference>
<dbReference type="InterPro" id="IPR025984">
    <property type="entry name" value="DCTPP"/>
</dbReference>
<keyword evidence="2" id="KW-1185">Reference proteome</keyword>
<dbReference type="SUPFAM" id="SSF101386">
    <property type="entry name" value="all-alpha NTP pyrophosphatases"/>
    <property type="match status" value="1"/>
</dbReference>
<proteinExistence type="predicted"/>